<proteinExistence type="predicted"/>
<keyword evidence="1" id="KW-0560">Oxidoreductase</keyword>
<dbReference type="SUPFAM" id="SSF51735">
    <property type="entry name" value="NAD(P)-binding Rossmann-fold domains"/>
    <property type="match status" value="1"/>
</dbReference>
<accession>A0ABV5UUA0</accession>
<dbReference type="Proteomes" id="UP001589536">
    <property type="component" value="Unassembled WGS sequence"/>
</dbReference>
<comment type="caution">
    <text evidence="3">The sequence shown here is derived from an EMBL/GenBank/DDBJ whole genome shotgun (WGS) entry which is preliminary data.</text>
</comment>
<dbReference type="Gene3D" id="3.40.50.720">
    <property type="entry name" value="NAD(P)-binding Rossmann-like Domain"/>
    <property type="match status" value="1"/>
</dbReference>
<dbReference type="Gene3D" id="3.30.360.10">
    <property type="entry name" value="Dihydrodipicolinate Reductase, domain 2"/>
    <property type="match status" value="1"/>
</dbReference>
<evidence type="ECO:0000256" key="1">
    <source>
        <dbReference type="ARBA" id="ARBA00023002"/>
    </source>
</evidence>
<organism evidence="3 4">
    <name type="scientific">Arthrobacter methylotrophus</name>
    <dbReference type="NCBI Taxonomy" id="121291"/>
    <lineage>
        <taxon>Bacteria</taxon>
        <taxon>Bacillati</taxon>
        <taxon>Actinomycetota</taxon>
        <taxon>Actinomycetes</taxon>
        <taxon>Micrococcales</taxon>
        <taxon>Micrococcaceae</taxon>
        <taxon>Arthrobacter</taxon>
    </lineage>
</organism>
<keyword evidence="4" id="KW-1185">Reference proteome</keyword>
<dbReference type="RefSeq" id="WP_345051164.1">
    <property type="nucleotide sequence ID" value="NZ_BAABED010000001.1"/>
</dbReference>
<dbReference type="InterPro" id="IPR036291">
    <property type="entry name" value="NAD(P)-bd_dom_sf"/>
</dbReference>
<dbReference type="PANTHER" id="PTHR43818">
    <property type="entry name" value="BCDNA.GH03377"/>
    <property type="match status" value="1"/>
</dbReference>
<sequence length="378" mass="40616">MSSHSQAAPLGSLQPLGVGILGAGPVTQAIHLPSLARLRNILEVRHIMDVDAAVAESVAARVGANHSTSMDALLGDPDVDIVAICSPHQFHADQVIAACRAGKKGVLCEKPFAMNGEEAARISAVSEETGVPIIVGAMHTFDPGWLAAEANWGDLPQNVHTIRSSIVLPPNSRFEDFATEIITRPAGGVPDYRDVEFIKNALRGGIMGLAIHDLPLVRRFTPDFEDLEVLQARHVRPFGYVISLRSGKQGARERIIELRAVMNTTWKPEWTFEAISDDAALRVDFTPSYVQAGSAVATITRGTGTRNATSITYGPYEHNGYEGEWRELAQLARGTKQPPSAESLINDLTFAIAIADATVDEAAAEHSEHTNSHAGARS</sequence>
<name>A0ABV5UUA0_9MICC</name>
<dbReference type="InterPro" id="IPR000683">
    <property type="entry name" value="Gfo/Idh/MocA-like_OxRdtase_N"/>
</dbReference>
<feature type="domain" description="Gfo/Idh/MocA-like oxidoreductase N-terminal" evidence="2">
    <location>
        <begin position="17"/>
        <end position="136"/>
    </location>
</feature>
<dbReference type="InterPro" id="IPR050463">
    <property type="entry name" value="Gfo/Idh/MocA_oxidrdct_glycsds"/>
</dbReference>
<evidence type="ECO:0000313" key="3">
    <source>
        <dbReference type="EMBL" id="MFB9715767.1"/>
    </source>
</evidence>
<evidence type="ECO:0000259" key="2">
    <source>
        <dbReference type="Pfam" id="PF01408"/>
    </source>
</evidence>
<evidence type="ECO:0000313" key="4">
    <source>
        <dbReference type="Proteomes" id="UP001589536"/>
    </source>
</evidence>
<dbReference type="PANTHER" id="PTHR43818:SF11">
    <property type="entry name" value="BCDNA.GH03377"/>
    <property type="match status" value="1"/>
</dbReference>
<reference evidence="3 4" key="1">
    <citation type="submission" date="2024-09" db="EMBL/GenBank/DDBJ databases">
        <authorList>
            <person name="Sun Q."/>
            <person name="Mori K."/>
        </authorList>
    </citation>
    <scope>NUCLEOTIDE SEQUENCE [LARGE SCALE GENOMIC DNA]</scope>
    <source>
        <strain evidence="3 4">JCM 13519</strain>
    </source>
</reference>
<gene>
    <name evidence="3" type="ORF">ACFFPI_16840</name>
</gene>
<protein>
    <submittedName>
        <fullName evidence="3">Gfo/Idh/MocA family protein</fullName>
    </submittedName>
</protein>
<dbReference type="EMBL" id="JBHMBH010000038">
    <property type="protein sequence ID" value="MFB9715767.1"/>
    <property type="molecule type" value="Genomic_DNA"/>
</dbReference>
<dbReference type="Pfam" id="PF01408">
    <property type="entry name" value="GFO_IDH_MocA"/>
    <property type="match status" value="1"/>
</dbReference>